<keyword evidence="1" id="KW-0472">Membrane</keyword>
<protein>
    <submittedName>
        <fullName evidence="2">Uncharacterized protein</fullName>
    </submittedName>
</protein>
<comment type="caution">
    <text evidence="2">The sequence shown here is derived from an EMBL/GenBank/DDBJ whole genome shotgun (WGS) entry which is preliminary data.</text>
</comment>
<reference evidence="2 3" key="1">
    <citation type="journal article" date="2016" name="Sci. Rep.">
        <title>Metabolic traits of an uncultured archaeal lineage -MSBL1- from brine pools of the Red Sea.</title>
        <authorList>
            <person name="Mwirichia R."/>
            <person name="Alam I."/>
            <person name="Rashid M."/>
            <person name="Vinu M."/>
            <person name="Ba-Alawi W."/>
            <person name="Anthony Kamau A."/>
            <person name="Kamanda Ngugi D."/>
            <person name="Goker M."/>
            <person name="Klenk H.P."/>
            <person name="Bajic V."/>
            <person name="Stingl U."/>
        </authorList>
    </citation>
    <scope>NUCLEOTIDE SEQUENCE [LARGE SCALE GENOMIC DNA]</scope>
    <source>
        <strain evidence="2">SCGC-AAA385D11</strain>
    </source>
</reference>
<dbReference type="Proteomes" id="UP000070256">
    <property type="component" value="Unassembled WGS sequence"/>
</dbReference>
<keyword evidence="1" id="KW-1133">Transmembrane helix</keyword>
<keyword evidence="1" id="KW-0812">Transmembrane</keyword>
<evidence type="ECO:0000256" key="1">
    <source>
        <dbReference type="SAM" id="Phobius"/>
    </source>
</evidence>
<dbReference type="EMBL" id="LHYK01000009">
    <property type="protein sequence ID" value="KXB08159.1"/>
    <property type="molecule type" value="Genomic_DNA"/>
</dbReference>
<proteinExistence type="predicted"/>
<feature type="transmembrane region" description="Helical" evidence="1">
    <location>
        <begin position="40"/>
        <end position="60"/>
    </location>
</feature>
<accession>A0A133VNY3</accession>
<evidence type="ECO:0000313" key="3">
    <source>
        <dbReference type="Proteomes" id="UP000070256"/>
    </source>
</evidence>
<name>A0A133VNY3_9EURY</name>
<organism evidence="2 3">
    <name type="scientific">candidate division MSBL1 archaeon SCGC-AAA385D11</name>
    <dbReference type="NCBI Taxonomy" id="1698286"/>
    <lineage>
        <taxon>Archaea</taxon>
        <taxon>Methanobacteriati</taxon>
        <taxon>Methanobacteriota</taxon>
        <taxon>candidate division MSBL1</taxon>
    </lineage>
</organism>
<dbReference type="AlphaFoldDB" id="A0A133VNY3"/>
<keyword evidence="3" id="KW-1185">Reference proteome</keyword>
<sequence length="61" mass="6856">MMEGMRERNIPLGDEIGRRARVLDSEMSAFERMKIKKSTIYRLAAASLVYAGSMALMAAFL</sequence>
<gene>
    <name evidence="2" type="ORF">AKJ58_00725</name>
</gene>
<evidence type="ECO:0000313" key="2">
    <source>
        <dbReference type="EMBL" id="KXB08159.1"/>
    </source>
</evidence>